<dbReference type="AlphaFoldDB" id="A0AAW0Y0E7"/>
<dbReference type="SMART" id="SM00425">
    <property type="entry name" value="TBOX"/>
    <property type="match status" value="1"/>
</dbReference>
<evidence type="ECO:0000256" key="5">
    <source>
        <dbReference type="ARBA" id="ARBA00023242"/>
    </source>
</evidence>
<comment type="subcellular location">
    <subcellularLocation>
        <location evidence="1 6">Nucleus</location>
    </subcellularLocation>
</comment>
<dbReference type="SUPFAM" id="SSF49417">
    <property type="entry name" value="p53-like transcription factors"/>
    <property type="match status" value="1"/>
</dbReference>
<dbReference type="PROSITE" id="PS50252">
    <property type="entry name" value="TBOX_3"/>
    <property type="match status" value="1"/>
</dbReference>
<feature type="domain" description="T-box" evidence="7">
    <location>
        <begin position="153"/>
        <end position="342"/>
    </location>
</feature>
<dbReference type="GO" id="GO:0005634">
    <property type="term" value="C:nucleus"/>
    <property type="evidence" value="ECO:0007669"/>
    <property type="project" value="UniProtKB-SubCell"/>
</dbReference>
<dbReference type="GO" id="GO:0000785">
    <property type="term" value="C:chromatin"/>
    <property type="evidence" value="ECO:0007669"/>
    <property type="project" value="TreeGrafter"/>
</dbReference>
<evidence type="ECO:0000313" key="8">
    <source>
        <dbReference type="EMBL" id="KAK8745345.1"/>
    </source>
</evidence>
<evidence type="ECO:0000256" key="2">
    <source>
        <dbReference type="ARBA" id="ARBA00023015"/>
    </source>
</evidence>
<evidence type="ECO:0000256" key="1">
    <source>
        <dbReference type="ARBA" id="ARBA00004123"/>
    </source>
</evidence>
<dbReference type="GO" id="GO:0045893">
    <property type="term" value="P:positive regulation of DNA-templated transcription"/>
    <property type="evidence" value="ECO:0007669"/>
    <property type="project" value="InterPro"/>
</dbReference>
<dbReference type="PANTHER" id="PTHR11267:SF207">
    <property type="entry name" value="OVER COMPENSATING MALES, ISOFORM A"/>
    <property type="match status" value="1"/>
</dbReference>
<keyword evidence="5 6" id="KW-0539">Nucleus</keyword>
<dbReference type="PROSITE" id="PS01283">
    <property type="entry name" value="TBOX_1"/>
    <property type="match status" value="1"/>
</dbReference>
<comment type="caution">
    <text evidence="8">The sequence shown here is derived from an EMBL/GenBank/DDBJ whole genome shotgun (WGS) entry which is preliminary data.</text>
</comment>
<keyword evidence="2" id="KW-0805">Transcription regulation</keyword>
<evidence type="ECO:0000256" key="6">
    <source>
        <dbReference type="PROSITE-ProRule" id="PRU00201"/>
    </source>
</evidence>
<dbReference type="GO" id="GO:0001708">
    <property type="term" value="P:cell fate specification"/>
    <property type="evidence" value="ECO:0007669"/>
    <property type="project" value="TreeGrafter"/>
</dbReference>
<dbReference type="EMBL" id="JARKIK010000019">
    <property type="protein sequence ID" value="KAK8745345.1"/>
    <property type="molecule type" value="Genomic_DNA"/>
</dbReference>
<evidence type="ECO:0000313" key="9">
    <source>
        <dbReference type="Proteomes" id="UP001445076"/>
    </source>
</evidence>
<reference evidence="8 9" key="1">
    <citation type="journal article" date="2024" name="BMC Genomics">
        <title>Genome assembly of redclaw crayfish (Cherax quadricarinatus) provides insights into its immune adaptation and hypoxia tolerance.</title>
        <authorList>
            <person name="Liu Z."/>
            <person name="Zheng J."/>
            <person name="Li H."/>
            <person name="Fang K."/>
            <person name="Wang S."/>
            <person name="He J."/>
            <person name="Zhou D."/>
            <person name="Weng S."/>
            <person name="Chi M."/>
            <person name="Gu Z."/>
            <person name="He J."/>
            <person name="Li F."/>
            <person name="Wang M."/>
        </authorList>
    </citation>
    <scope>NUCLEOTIDE SEQUENCE [LARGE SCALE GENOMIC DNA]</scope>
    <source>
        <strain evidence="8">ZL_2023a</strain>
    </source>
</reference>
<dbReference type="InterPro" id="IPR018186">
    <property type="entry name" value="TF_T-box_CS"/>
</dbReference>
<evidence type="ECO:0000259" key="7">
    <source>
        <dbReference type="PROSITE" id="PS50252"/>
    </source>
</evidence>
<keyword evidence="4" id="KW-0804">Transcription</keyword>
<dbReference type="Gene3D" id="2.60.40.820">
    <property type="entry name" value="Transcription factor, T-box"/>
    <property type="match status" value="1"/>
</dbReference>
<accession>A0AAW0Y0E7</accession>
<protein>
    <recommendedName>
        <fullName evidence="7">T-box domain-containing protein</fullName>
    </recommendedName>
</protein>
<dbReference type="PRINTS" id="PR00937">
    <property type="entry name" value="TBOX"/>
</dbReference>
<comment type="caution">
    <text evidence="6">Lacks conserved residue(s) required for the propagation of feature annotation.</text>
</comment>
<dbReference type="InterPro" id="IPR036960">
    <property type="entry name" value="T-box_sf"/>
</dbReference>
<sequence>DNEKEVDTERLTPYHISLEAHTREENLFHQDAERCQQLQSENSEVADLSKDTDDDELVVDVENCNTPPVSNSTGEDTVDVSLPSLSDTSGITVCANTRRGAPVEQPAQHFTEHSSPDPLPEWQMLSGSCRMSLGWRDGEGVDDGCGGGVSMQLLQYDLWTKFHNLSTEMIITKNGRRMFPVVKVKIRGLRPEKTYMVYLDMVAVDTRRYRYVYPSSRWMVAGTGEPLGQHTPYIHPDSPATGVQWMASPAVAFDRLKLTNNKTREVKGQIILHSMQKYRTRVWVQEVEAGACWGDLPHLVDQTHAHHASFPETTFITVTAYQNQQITRLKIDSNPFAKGFRDATKQKELERHPSSLARLHESASMESSMLMLPLGVPPPHLHYASPMAGFSPPFSLAGTVSPPVSPLLLPSQWFSGVTDGGDRPLPWVQAAMPLFQSAPPTLPILIPPFLPTIHTQLPHALDLSKPKDNT</sequence>
<dbReference type="GO" id="GO:0000981">
    <property type="term" value="F:DNA-binding transcription factor activity, RNA polymerase II-specific"/>
    <property type="evidence" value="ECO:0007669"/>
    <property type="project" value="TreeGrafter"/>
</dbReference>
<dbReference type="Pfam" id="PF00907">
    <property type="entry name" value="T-box"/>
    <property type="match status" value="1"/>
</dbReference>
<dbReference type="Proteomes" id="UP001445076">
    <property type="component" value="Unassembled WGS sequence"/>
</dbReference>
<dbReference type="GO" id="GO:0000978">
    <property type="term" value="F:RNA polymerase II cis-regulatory region sequence-specific DNA binding"/>
    <property type="evidence" value="ECO:0007669"/>
    <property type="project" value="InterPro"/>
</dbReference>
<feature type="non-terminal residue" evidence="8">
    <location>
        <position position="1"/>
    </location>
</feature>
<keyword evidence="9" id="KW-1185">Reference proteome</keyword>
<keyword evidence="3 6" id="KW-0238">DNA-binding</keyword>
<proteinExistence type="predicted"/>
<evidence type="ECO:0000256" key="4">
    <source>
        <dbReference type="ARBA" id="ARBA00023163"/>
    </source>
</evidence>
<name>A0AAW0Y0E7_CHEQU</name>
<dbReference type="PANTHER" id="PTHR11267">
    <property type="entry name" value="T-BOX PROTEIN-RELATED"/>
    <property type="match status" value="1"/>
</dbReference>
<dbReference type="InterPro" id="IPR008967">
    <property type="entry name" value="p53-like_TF_DNA-bd_sf"/>
</dbReference>
<gene>
    <name evidence="8" type="ORF">OTU49_000140</name>
</gene>
<evidence type="ECO:0000256" key="3">
    <source>
        <dbReference type="ARBA" id="ARBA00023125"/>
    </source>
</evidence>
<organism evidence="8 9">
    <name type="scientific">Cherax quadricarinatus</name>
    <name type="common">Australian red claw crayfish</name>
    <dbReference type="NCBI Taxonomy" id="27406"/>
    <lineage>
        <taxon>Eukaryota</taxon>
        <taxon>Metazoa</taxon>
        <taxon>Ecdysozoa</taxon>
        <taxon>Arthropoda</taxon>
        <taxon>Crustacea</taxon>
        <taxon>Multicrustacea</taxon>
        <taxon>Malacostraca</taxon>
        <taxon>Eumalacostraca</taxon>
        <taxon>Eucarida</taxon>
        <taxon>Decapoda</taxon>
        <taxon>Pleocyemata</taxon>
        <taxon>Astacidea</taxon>
        <taxon>Parastacoidea</taxon>
        <taxon>Parastacidae</taxon>
        <taxon>Cherax</taxon>
    </lineage>
</organism>
<dbReference type="InterPro" id="IPR001699">
    <property type="entry name" value="TF_T-box"/>
</dbReference>
<dbReference type="InterPro" id="IPR046360">
    <property type="entry name" value="T-box_DNA-bd"/>
</dbReference>